<dbReference type="InterPro" id="IPR001594">
    <property type="entry name" value="Palmitoyltrfase_DHHC"/>
</dbReference>
<dbReference type="GO" id="GO:0016020">
    <property type="term" value="C:membrane"/>
    <property type="evidence" value="ECO:0007669"/>
    <property type="project" value="UniProtKB-SubCell"/>
</dbReference>
<comment type="domain">
    <text evidence="7">The DHHC domain is required for palmitoyltransferase activity.</text>
</comment>
<accession>A0A8J4T8L7</accession>
<feature type="compositionally biased region" description="Basic and acidic residues" evidence="8">
    <location>
        <begin position="459"/>
        <end position="469"/>
    </location>
</feature>
<proteinExistence type="inferred from homology"/>
<comment type="subcellular location">
    <subcellularLocation>
        <location evidence="1">Membrane</location>
        <topology evidence="1">Multi-pass membrane protein</topology>
    </subcellularLocation>
</comment>
<evidence type="ECO:0000313" key="11">
    <source>
        <dbReference type="Proteomes" id="UP000748531"/>
    </source>
</evidence>
<evidence type="ECO:0000256" key="1">
    <source>
        <dbReference type="ARBA" id="ARBA00004141"/>
    </source>
</evidence>
<organism evidence="10 11">
    <name type="scientific">Paragonimus heterotremus</name>
    <dbReference type="NCBI Taxonomy" id="100268"/>
    <lineage>
        <taxon>Eukaryota</taxon>
        <taxon>Metazoa</taxon>
        <taxon>Spiralia</taxon>
        <taxon>Lophotrochozoa</taxon>
        <taxon>Platyhelminthes</taxon>
        <taxon>Trematoda</taxon>
        <taxon>Digenea</taxon>
        <taxon>Plagiorchiida</taxon>
        <taxon>Troglotremata</taxon>
        <taxon>Troglotrematidae</taxon>
        <taxon>Paragonimus</taxon>
    </lineage>
</organism>
<feature type="compositionally biased region" description="Polar residues" evidence="8">
    <location>
        <begin position="443"/>
        <end position="457"/>
    </location>
</feature>
<dbReference type="EMBL" id="LUCH01002388">
    <property type="protein sequence ID" value="KAF5401563.1"/>
    <property type="molecule type" value="Genomic_DNA"/>
</dbReference>
<feature type="domain" description="Palmitoyltransferase DHHC" evidence="9">
    <location>
        <begin position="103"/>
        <end position="256"/>
    </location>
</feature>
<evidence type="ECO:0000256" key="2">
    <source>
        <dbReference type="ARBA" id="ARBA00022679"/>
    </source>
</evidence>
<dbReference type="PROSITE" id="PS50216">
    <property type="entry name" value="DHHC"/>
    <property type="match status" value="1"/>
</dbReference>
<dbReference type="GO" id="GO:0019706">
    <property type="term" value="F:protein-cysteine S-palmitoyltransferase activity"/>
    <property type="evidence" value="ECO:0007669"/>
    <property type="project" value="UniProtKB-EC"/>
</dbReference>
<feature type="compositionally biased region" description="Polar residues" evidence="8">
    <location>
        <begin position="517"/>
        <end position="531"/>
    </location>
</feature>
<keyword evidence="2 7" id="KW-0808">Transferase</keyword>
<keyword evidence="4 7" id="KW-1133">Transmembrane helix</keyword>
<dbReference type="GO" id="GO:0005794">
    <property type="term" value="C:Golgi apparatus"/>
    <property type="evidence" value="ECO:0007669"/>
    <property type="project" value="TreeGrafter"/>
</dbReference>
<feature type="region of interest" description="Disordered" evidence="8">
    <location>
        <begin position="442"/>
        <end position="469"/>
    </location>
</feature>
<gene>
    <name evidence="10" type="ORF">PHET_05364</name>
</gene>
<evidence type="ECO:0000256" key="3">
    <source>
        <dbReference type="ARBA" id="ARBA00022692"/>
    </source>
</evidence>
<dbReference type="PANTHER" id="PTHR22883:SF203">
    <property type="entry name" value="PALMITOYLTRANSFERASE"/>
    <property type="match status" value="1"/>
</dbReference>
<comment type="similarity">
    <text evidence="7">Belongs to the DHHC palmitoyltransferase family.</text>
</comment>
<comment type="catalytic activity">
    <reaction evidence="7">
        <text>L-cysteinyl-[protein] + hexadecanoyl-CoA = S-hexadecanoyl-L-cysteinyl-[protein] + CoA</text>
        <dbReference type="Rhea" id="RHEA:36683"/>
        <dbReference type="Rhea" id="RHEA-COMP:10131"/>
        <dbReference type="Rhea" id="RHEA-COMP:11032"/>
        <dbReference type="ChEBI" id="CHEBI:29950"/>
        <dbReference type="ChEBI" id="CHEBI:57287"/>
        <dbReference type="ChEBI" id="CHEBI:57379"/>
        <dbReference type="ChEBI" id="CHEBI:74151"/>
        <dbReference type="EC" id="2.3.1.225"/>
    </reaction>
</comment>
<evidence type="ECO:0000256" key="8">
    <source>
        <dbReference type="SAM" id="MobiDB-lite"/>
    </source>
</evidence>
<dbReference type="PANTHER" id="PTHR22883">
    <property type="entry name" value="ZINC FINGER DHHC DOMAIN CONTAINING PROTEIN"/>
    <property type="match status" value="1"/>
</dbReference>
<dbReference type="InterPro" id="IPR039859">
    <property type="entry name" value="PFA4/ZDH16/20/ERF2-like"/>
</dbReference>
<feature type="region of interest" description="Disordered" evidence="8">
    <location>
        <begin position="299"/>
        <end position="340"/>
    </location>
</feature>
<feature type="transmembrane region" description="Helical" evidence="7">
    <location>
        <begin position="21"/>
        <end position="39"/>
    </location>
</feature>
<feature type="compositionally biased region" description="Polar residues" evidence="8">
    <location>
        <begin position="538"/>
        <end position="555"/>
    </location>
</feature>
<dbReference type="AlphaFoldDB" id="A0A8J4T8L7"/>
<dbReference type="EC" id="2.3.1.225" evidence="7"/>
<dbReference type="Proteomes" id="UP000748531">
    <property type="component" value="Unassembled WGS sequence"/>
</dbReference>
<keyword evidence="3 7" id="KW-0812">Transmembrane</keyword>
<keyword evidence="5 7" id="KW-0472">Membrane</keyword>
<evidence type="ECO:0000259" key="9">
    <source>
        <dbReference type="Pfam" id="PF01529"/>
    </source>
</evidence>
<keyword evidence="6 7" id="KW-0012">Acyltransferase</keyword>
<dbReference type="OrthoDB" id="9909019at2759"/>
<evidence type="ECO:0000256" key="4">
    <source>
        <dbReference type="ARBA" id="ARBA00022989"/>
    </source>
</evidence>
<name>A0A8J4T8L7_9TREM</name>
<dbReference type="GO" id="GO:0005783">
    <property type="term" value="C:endoplasmic reticulum"/>
    <property type="evidence" value="ECO:0007669"/>
    <property type="project" value="TreeGrafter"/>
</dbReference>
<protein>
    <recommendedName>
        <fullName evidence="7">Palmitoyltransferase</fullName>
        <ecNumber evidence="7">2.3.1.225</ecNumber>
    </recommendedName>
</protein>
<feature type="transmembrane region" description="Helical" evidence="7">
    <location>
        <begin position="51"/>
        <end position="73"/>
    </location>
</feature>
<evidence type="ECO:0000256" key="5">
    <source>
        <dbReference type="ARBA" id="ARBA00023136"/>
    </source>
</evidence>
<comment type="caution">
    <text evidence="10">The sequence shown here is derived from an EMBL/GenBank/DDBJ whole genome shotgun (WGS) entry which is preliminary data.</text>
</comment>
<evidence type="ECO:0000256" key="6">
    <source>
        <dbReference type="ARBA" id="ARBA00023315"/>
    </source>
</evidence>
<keyword evidence="11" id="KW-1185">Reference proteome</keyword>
<feature type="region of interest" description="Disordered" evidence="8">
    <location>
        <begin position="509"/>
        <end position="555"/>
    </location>
</feature>
<dbReference type="Pfam" id="PF01529">
    <property type="entry name" value="DHHC"/>
    <property type="match status" value="1"/>
</dbReference>
<reference evidence="10" key="1">
    <citation type="submission" date="2019-05" db="EMBL/GenBank/DDBJ databases">
        <title>Annotation for the trematode Paragonimus heterotremus.</title>
        <authorList>
            <person name="Choi Y.-J."/>
        </authorList>
    </citation>
    <scope>NUCLEOTIDE SEQUENCE</scope>
    <source>
        <strain evidence="10">LC</strain>
    </source>
</reference>
<sequence length="555" mass="62248">MTKHPAKYSRINGWSLPLHPLQVLSWIATILFVLAYHAFLAPATFEEAHLYFIALNSVFVACYLIFTVVAVTINPAERAVREKQSLRGKRVPRLDPRHAHVIENFYCNLCELQISSSRTKHCKCCNKCVAKFDHHCKWLNNCVGSRNYVFFIGILISASLSLTLSTGLSVFISITFFSDRSHGHWIRAYRDYWNTFNNGTVEHLESLKITGGIFRVFNFPVSGDLFLGLVITDGLLTLLTDALLLHLLCFHAFLLISKTCQPNFCYNITDSMYSFLLPNHHFDSATPYEFIVSQRKKATEKPKASESGNSASSAPDPAGVRTLVSFNSDPPNRLTSKTLSSTPSLPISFIQNQYTMEKTDDVKMMNVESTSISAIQSFPNGTHNKNKSVTDEVIRLSKRLSPMRTCSGEQRLMAKNVIVPLESKSSKENMLDISLFPRKPITELSSSGDDTADSPEQLTHPEELVKKPSEVITNSKRLWIQRDFVTEGSAEHSRPVSTFRIPTSATFSIASPDLQAQEGNENSYETSYETGSNHHRCTNSNKPNDLQQTANRNSA</sequence>
<dbReference type="GO" id="GO:0006612">
    <property type="term" value="P:protein targeting to membrane"/>
    <property type="evidence" value="ECO:0007669"/>
    <property type="project" value="TreeGrafter"/>
</dbReference>
<evidence type="ECO:0000313" key="10">
    <source>
        <dbReference type="EMBL" id="KAF5401563.1"/>
    </source>
</evidence>
<evidence type="ECO:0000256" key="7">
    <source>
        <dbReference type="RuleBase" id="RU079119"/>
    </source>
</evidence>
<feature type="transmembrane region" description="Helical" evidence="7">
    <location>
        <begin position="148"/>
        <end position="177"/>
    </location>
</feature>